<dbReference type="EMBL" id="BMMF01000015">
    <property type="protein sequence ID" value="GGK51163.1"/>
    <property type="molecule type" value="Genomic_DNA"/>
</dbReference>
<keyword evidence="2" id="KW-0472">Membrane</keyword>
<gene>
    <name evidence="3" type="ORF">GCM10011322_42810</name>
</gene>
<reference evidence="3 4" key="1">
    <citation type="journal article" date="2014" name="Int. J. Syst. Evol. Microbiol.">
        <title>Complete genome sequence of Corynebacterium casei LMG S-19264T (=DSM 44701T), isolated from a smear-ripened cheese.</title>
        <authorList>
            <consortium name="US DOE Joint Genome Institute (JGI-PGF)"/>
            <person name="Walter F."/>
            <person name="Albersmeier A."/>
            <person name="Kalinowski J."/>
            <person name="Ruckert C."/>
        </authorList>
    </citation>
    <scope>NUCLEOTIDE SEQUENCE [LARGE SCALE GENOMIC DNA]</scope>
    <source>
        <strain evidence="3 4">CGMCC 1.9161</strain>
    </source>
</reference>
<evidence type="ECO:0000256" key="2">
    <source>
        <dbReference type="SAM" id="Phobius"/>
    </source>
</evidence>
<accession>A0A917V940</accession>
<comment type="caution">
    <text evidence="3">The sequence shown here is derived from an EMBL/GenBank/DDBJ whole genome shotgun (WGS) entry which is preliminary data.</text>
</comment>
<feature type="transmembrane region" description="Helical" evidence="2">
    <location>
        <begin position="59"/>
        <end position="79"/>
    </location>
</feature>
<keyword evidence="4" id="KW-1185">Reference proteome</keyword>
<keyword evidence="2" id="KW-1133">Transmembrane helix</keyword>
<feature type="compositionally biased region" description="Basic and acidic residues" evidence="1">
    <location>
        <begin position="31"/>
        <end position="41"/>
    </location>
</feature>
<proteinExistence type="predicted"/>
<evidence type="ECO:0000256" key="1">
    <source>
        <dbReference type="SAM" id="MobiDB-lite"/>
    </source>
</evidence>
<dbReference type="Proteomes" id="UP000600449">
    <property type="component" value="Unassembled WGS sequence"/>
</dbReference>
<evidence type="ECO:0000313" key="4">
    <source>
        <dbReference type="Proteomes" id="UP000600449"/>
    </source>
</evidence>
<dbReference type="AlphaFoldDB" id="A0A917V940"/>
<name>A0A917V940_9HYPH</name>
<dbReference type="RefSeq" id="WP_188915313.1">
    <property type="nucleotide sequence ID" value="NZ_BMMF01000015.1"/>
</dbReference>
<evidence type="ECO:0000313" key="3">
    <source>
        <dbReference type="EMBL" id="GGK51163.1"/>
    </source>
</evidence>
<feature type="region of interest" description="Disordered" evidence="1">
    <location>
        <begin position="1"/>
        <end position="55"/>
    </location>
</feature>
<organism evidence="3 4">
    <name type="scientific">Salinarimonas ramus</name>
    <dbReference type="NCBI Taxonomy" id="690164"/>
    <lineage>
        <taxon>Bacteria</taxon>
        <taxon>Pseudomonadati</taxon>
        <taxon>Pseudomonadota</taxon>
        <taxon>Alphaproteobacteria</taxon>
        <taxon>Hyphomicrobiales</taxon>
        <taxon>Salinarimonadaceae</taxon>
        <taxon>Salinarimonas</taxon>
    </lineage>
</organism>
<keyword evidence="2" id="KW-0812">Transmembrane</keyword>
<sequence length="80" mass="8834">MSSDPKNTGDLPTDPGGRPQNDPGLNPALKRRTDETHDTTRRTPGPAESASVQREEGRWWPYVWAAVVIGGILITIWLLL</sequence>
<protein>
    <submittedName>
        <fullName evidence="3">Uncharacterized protein</fullName>
    </submittedName>
</protein>